<proteinExistence type="predicted"/>
<dbReference type="Proteomes" id="UP000260136">
    <property type="component" value="Chromosome"/>
</dbReference>
<gene>
    <name evidence="1" type="ORF">NCTC10115_00049</name>
</gene>
<sequence>MANNNKPPYTLDEKTRSVTFHNLTLEKRVYLDKNRSPETVRNW</sequence>
<organism evidence="1 2">
    <name type="scientific">Mycoplasmoides gallisepticum</name>
    <name type="common">Mycoplasma gallisepticum</name>
    <dbReference type="NCBI Taxonomy" id="2096"/>
    <lineage>
        <taxon>Bacteria</taxon>
        <taxon>Bacillati</taxon>
        <taxon>Mycoplasmatota</taxon>
        <taxon>Mycoplasmoidales</taxon>
        <taxon>Mycoplasmoidaceae</taxon>
        <taxon>Mycoplasmoides</taxon>
    </lineage>
</organism>
<evidence type="ECO:0000313" key="1">
    <source>
        <dbReference type="EMBL" id="SYV93760.1"/>
    </source>
</evidence>
<protein>
    <submittedName>
        <fullName evidence="1">Uncharacterized protein</fullName>
    </submittedName>
</protein>
<reference evidence="2" key="1">
    <citation type="submission" date="2018-06" db="EMBL/GenBank/DDBJ databases">
        <authorList>
            <consortium name="Pathogen Informatics"/>
        </authorList>
    </citation>
    <scope>NUCLEOTIDE SEQUENCE [LARGE SCALE GENOMIC DNA]</scope>
    <source>
        <strain evidence="2">NCTC10115</strain>
    </source>
</reference>
<dbReference type="AlphaFoldDB" id="A0A3B0PCP9"/>
<feature type="non-terminal residue" evidence="1">
    <location>
        <position position="43"/>
    </location>
</feature>
<evidence type="ECO:0000313" key="2">
    <source>
        <dbReference type="Proteomes" id="UP000260136"/>
    </source>
</evidence>
<dbReference type="EMBL" id="LS991952">
    <property type="protein sequence ID" value="SYV93760.1"/>
    <property type="molecule type" value="Genomic_DNA"/>
</dbReference>
<name>A0A3B0PCP9_MYCGL</name>
<dbReference type="STRING" id="1006581.GCW_00125"/>
<accession>A0A3B0PCP9</accession>